<dbReference type="InterPro" id="IPR050432">
    <property type="entry name" value="FAD-linked_Oxidoreductases_BP"/>
</dbReference>
<dbReference type="InterPro" id="IPR016166">
    <property type="entry name" value="FAD-bd_PCMH"/>
</dbReference>
<dbReference type="InterPro" id="IPR036318">
    <property type="entry name" value="FAD-bd_PCMH-like_sf"/>
</dbReference>
<dbReference type="InterPro" id="IPR012951">
    <property type="entry name" value="BBE"/>
</dbReference>
<dbReference type="InterPro" id="IPR016169">
    <property type="entry name" value="FAD-bd_PCMH_sub2"/>
</dbReference>
<dbReference type="Pfam" id="PF08031">
    <property type="entry name" value="BBE"/>
    <property type="match status" value="1"/>
</dbReference>
<dbReference type="PANTHER" id="PTHR13878">
    <property type="entry name" value="GULONOLACTONE OXIDASE"/>
    <property type="match status" value="1"/>
</dbReference>
<dbReference type="AlphaFoldDB" id="R7SCS6"/>
<dbReference type="GO" id="GO:0071949">
    <property type="term" value="F:FAD binding"/>
    <property type="evidence" value="ECO:0007669"/>
    <property type="project" value="InterPro"/>
</dbReference>
<evidence type="ECO:0000313" key="5">
    <source>
        <dbReference type="Proteomes" id="UP000053558"/>
    </source>
</evidence>
<dbReference type="GeneID" id="19206449"/>
<reference evidence="5" key="1">
    <citation type="journal article" date="2012" name="Science">
        <title>The Paleozoic origin of enzymatic lignin decomposition reconstructed from 31 fungal genomes.</title>
        <authorList>
            <person name="Floudas D."/>
            <person name="Binder M."/>
            <person name="Riley R."/>
            <person name="Barry K."/>
            <person name="Blanchette R.A."/>
            <person name="Henrissat B."/>
            <person name="Martinez A.T."/>
            <person name="Otillar R."/>
            <person name="Spatafora J.W."/>
            <person name="Yadav J.S."/>
            <person name="Aerts A."/>
            <person name="Benoit I."/>
            <person name="Boyd A."/>
            <person name="Carlson A."/>
            <person name="Copeland A."/>
            <person name="Coutinho P.M."/>
            <person name="de Vries R.P."/>
            <person name="Ferreira P."/>
            <person name="Findley K."/>
            <person name="Foster B."/>
            <person name="Gaskell J."/>
            <person name="Glotzer D."/>
            <person name="Gorecki P."/>
            <person name="Heitman J."/>
            <person name="Hesse C."/>
            <person name="Hori C."/>
            <person name="Igarashi K."/>
            <person name="Jurgens J.A."/>
            <person name="Kallen N."/>
            <person name="Kersten P."/>
            <person name="Kohler A."/>
            <person name="Kuees U."/>
            <person name="Kumar T.K.A."/>
            <person name="Kuo A."/>
            <person name="LaButti K."/>
            <person name="Larrondo L.F."/>
            <person name="Lindquist E."/>
            <person name="Ling A."/>
            <person name="Lombard V."/>
            <person name="Lucas S."/>
            <person name="Lundell T."/>
            <person name="Martin R."/>
            <person name="McLaughlin D.J."/>
            <person name="Morgenstern I."/>
            <person name="Morin E."/>
            <person name="Murat C."/>
            <person name="Nagy L.G."/>
            <person name="Nolan M."/>
            <person name="Ohm R.A."/>
            <person name="Patyshakuliyeva A."/>
            <person name="Rokas A."/>
            <person name="Ruiz-Duenas F.J."/>
            <person name="Sabat G."/>
            <person name="Salamov A."/>
            <person name="Samejima M."/>
            <person name="Schmutz J."/>
            <person name="Slot J.C."/>
            <person name="St John F."/>
            <person name="Stenlid J."/>
            <person name="Sun H."/>
            <person name="Sun S."/>
            <person name="Syed K."/>
            <person name="Tsang A."/>
            <person name="Wiebenga A."/>
            <person name="Young D."/>
            <person name="Pisabarro A."/>
            <person name="Eastwood D.C."/>
            <person name="Martin F."/>
            <person name="Cullen D."/>
            <person name="Grigoriev I.V."/>
            <person name="Hibbett D.S."/>
        </authorList>
    </citation>
    <scope>NUCLEOTIDE SEQUENCE [LARGE SCALE GENOMIC DNA]</scope>
    <source>
        <strain evidence="5">RWD-64-598 SS2</strain>
    </source>
</reference>
<dbReference type="Proteomes" id="UP000053558">
    <property type="component" value="Unassembled WGS sequence"/>
</dbReference>
<accession>R7SCS6</accession>
<dbReference type="RefSeq" id="XP_007775863.1">
    <property type="nucleotide sequence ID" value="XM_007777673.1"/>
</dbReference>
<dbReference type="InterPro" id="IPR006094">
    <property type="entry name" value="Oxid_FAD_bind_N"/>
</dbReference>
<dbReference type="KEGG" id="cput:CONPUDRAFT_170409"/>
<organism evidence="4 5">
    <name type="scientific">Coniophora puteana (strain RWD-64-598)</name>
    <name type="common">Brown rot fungus</name>
    <dbReference type="NCBI Taxonomy" id="741705"/>
    <lineage>
        <taxon>Eukaryota</taxon>
        <taxon>Fungi</taxon>
        <taxon>Dikarya</taxon>
        <taxon>Basidiomycota</taxon>
        <taxon>Agaricomycotina</taxon>
        <taxon>Agaricomycetes</taxon>
        <taxon>Agaricomycetidae</taxon>
        <taxon>Boletales</taxon>
        <taxon>Coniophorineae</taxon>
        <taxon>Coniophoraceae</taxon>
        <taxon>Coniophora</taxon>
    </lineage>
</organism>
<evidence type="ECO:0000256" key="1">
    <source>
        <dbReference type="ARBA" id="ARBA00005466"/>
    </source>
</evidence>
<evidence type="ECO:0000313" key="4">
    <source>
        <dbReference type="EMBL" id="EIW73963.1"/>
    </source>
</evidence>
<name>R7SCS6_CONPW</name>
<dbReference type="PANTHER" id="PTHR13878:SF91">
    <property type="entry name" value="FAD BINDING DOMAIN PROTEIN (AFU_ORTHOLOGUE AFUA_6G12070)-RELATED"/>
    <property type="match status" value="1"/>
</dbReference>
<protein>
    <recommendedName>
        <fullName evidence="3">FAD-binding PCMH-type domain-containing protein</fullName>
    </recommendedName>
</protein>
<evidence type="ECO:0000259" key="3">
    <source>
        <dbReference type="PROSITE" id="PS51387"/>
    </source>
</evidence>
<keyword evidence="2" id="KW-0560">Oxidoreductase</keyword>
<dbReference type="PROSITE" id="PS51387">
    <property type="entry name" value="FAD_PCMH"/>
    <property type="match status" value="1"/>
</dbReference>
<proteinExistence type="inferred from homology"/>
<sequence>MCRFPDEGAPSNEGYDGEEDFLAFTLEAGVQWSEAYAAANATGRVLVGGLSAGGSVGAAGGWIQGGGHSALSSNYGLGVDNAIQMTVVTSTGEHLTVNAYQNSDLFWALRGGGGGTYGIVTSVTYQTHPDLPLVAAFFVAYSTNSTVLKQVFTESFAMLPALSDAGWGGYGGINETGVGFFDISPNVSWAQANETWNPFFERVANLTSSGLNITTALTVPYPSFYPLYESMFRTPTGQNGGNLILGSRLIPRVVIETNNEEMSAAVFETPGMTWNFVAGGQVSKVDPDSAGINPAWRDAVVHITWGASWDDGATADDIGKLAAGLKEQEARIRALTPTSGCYFNEASPFEEDFQYTFFGDHYARLKEIKDKYDPHQLFVVTQGVGSEEWNDDLICRV</sequence>
<dbReference type="OrthoDB" id="9983560at2759"/>
<gene>
    <name evidence="4" type="ORF">CONPUDRAFT_170409</name>
</gene>
<dbReference type="Gene3D" id="3.40.462.20">
    <property type="match status" value="1"/>
</dbReference>
<dbReference type="eggNOG" id="ENOG502QQWK">
    <property type="taxonomic scope" value="Eukaryota"/>
</dbReference>
<dbReference type="Gene3D" id="3.30.465.10">
    <property type="match status" value="2"/>
</dbReference>
<dbReference type="EMBL" id="JH711597">
    <property type="protein sequence ID" value="EIW73963.1"/>
    <property type="molecule type" value="Genomic_DNA"/>
</dbReference>
<keyword evidence="5" id="KW-1185">Reference proteome</keyword>
<comment type="similarity">
    <text evidence="1">Belongs to the oxygen-dependent FAD-linked oxidoreductase family.</text>
</comment>
<dbReference type="Pfam" id="PF01565">
    <property type="entry name" value="FAD_binding_4"/>
    <property type="match status" value="1"/>
</dbReference>
<dbReference type="GO" id="GO:0016491">
    <property type="term" value="F:oxidoreductase activity"/>
    <property type="evidence" value="ECO:0007669"/>
    <property type="project" value="UniProtKB-KW"/>
</dbReference>
<dbReference type="SUPFAM" id="SSF56176">
    <property type="entry name" value="FAD-binding/transporter-associated domain-like"/>
    <property type="match status" value="1"/>
</dbReference>
<feature type="domain" description="FAD-binding PCMH-type" evidence="3">
    <location>
        <begin position="1"/>
        <end position="130"/>
    </location>
</feature>
<evidence type="ECO:0000256" key="2">
    <source>
        <dbReference type="ARBA" id="ARBA00023002"/>
    </source>
</evidence>